<evidence type="ECO:0000313" key="10">
    <source>
        <dbReference type="EMBL" id="UUP12583.1"/>
    </source>
</evidence>
<comment type="subcellular location">
    <subcellularLocation>
        <location evidence="1">Cell membrane</location>
    </subcellularLocation>
</comment>
<keyword evidence="4" id="KW-0547">Nucleotide-binding</keyword>
<keyword evidence="11" id="KW-1185">Reference proteome</keyword>
<accession>A0ABY5M7C0</accession>
<evidence type="ECO:0000259" key="9">
    <source>
        <dbReference type="Pfam" id="PF18967"/>
    </source>
</evidence>
<evidence type="ECO:0000256" key="8">
    <source>
        <dbReference type="SAM" id="Phobius"/>
    </source>
</evidence>
<sequence>MARTPAPDVELAILAEARNEVGAADHKASMVLAVLGIGFGALLGGLLARDWSPRDLDGVGAFLWWVAAALASSSVAAAALAVWPRFTVPDKTKDIFYWGHAAAFESQRSLDAVLDRHPPSLEDRTRHQLFELSKIVAKKYWYVRLAMSLAGLSAPLFLLAALLGQ</sequence>
<evidence type="ECO:0000256" key="2">
    <source>
        <dbReference type="ARBA" id="ARBA00022475"/>
    </source>
</evidence>
<reference evidence="10 11" key="1">
    <citation type="submission" date="2022-08" db="EMBL/GenBank/DDBJ databases">
        <title>novel species in genus Aeromicrobium.</title>
        <authorList>
            <person name="Ye L."/>
        </authorList>
    </citation>
    <scope>NUCLEOTIDE SEQUENCE [LARGE SCALE GENOMIC DNA]</scope>
    <source>
        <strain evidence="11">zg-Y1379</strain>
    </source>
</reference>
<proteinExistence type="predicted"/>
<evidence type="ECO:0000256" key="1">
    <source>
        <dbReference type="ARBA" id="ARBA00004236"/>
    </source>
</evidence>
<keyword evidence="6" id="KW-0051">Antiviral defense</keyword>
<organism evidence="10 11">
    <name type="scientific">Aeromicrobium wangtongii</name>
    <dbReference type="NCBI Taxonomy" id="2969247"/>
    <lineage>
        <taxon>Bacteria</taxon>
        <taxon>Bacillati</taxon>
        <taxon>Actinomycetota</taxon>
        <taxon>Actinomycetes</taxon>
        <taxon>Propionibacteriales</taxon>
        <taxon>Nocardioidaceae</taxon>
        <taxon>Aeromicrobium</taxon>
    </lineage>
</organism>
<dbReference type="RefSeq" id="WP_232400114.1">
    <property type="nucleotide sequence ID" value="NZ_CP102173.1"/>
</dbReference>
<evidence type="ECO:0000313" key="11">
    <source>
        <dbReference type="Proteomes" id="UP001316184"/>
    </source>
</evidence>
<feature type="transmembrane region" description="Helical" evidence="8">
    <location>
        <begin position="61"/>
        <end position="83"/>
    </location>
</feature>
<keyword evidence="2" id="KW-1003">Cell membrane</keyword>
<evidence type="ECO:0000256" key="7">
    <source>
        <dbReference type="ARBA" id="ARBA00023136"/>
    </source>
</evidence>
<evidence type="ECO:0000256" key="3">
    <source>
        <dbReference type="ARBA" id="ARBA00022692"/>
    </source>
</evidence>
<dbReference type="InterPro" id="IPR043760">
    <property type="entry name" value="PycTM_dom"/>
</dbReference>
<keyword evidence="3 8" id="KW-0812">Transmembrane</keyword>
<dbReference type="EMBL" id="CP102173">
    <property type="protein sequence ID" value="UUP12583.1"/>
    <property type="molecule type" value="Genomic_DNA"/>
</dbReference>
<evidence type="ECO:0000256" key="5">
    <source>
        <dbReference type="ARBA" id="ARBA00022989"/>
    </source>
</evidence>
<dbReference type="Pfam" id="PF18967">
    <property type="entry name" value="PycTM"/>
    <property type="match status" value="1"/>
</dbReference>
<keyword evidence="7 8" id="KW-0472">Membrane</keyword>
<dbReference type="Proteomes" id="UP001316184">
    <property type="component" value="Chromosome"/>
</dbReference>
<gene>
    <name evidence="10" type="ORF">NQV15_12035</name>
</gene>
<feature type="domain" description="Pycsar effector protein" evidence="9">
    <location>
        <begin position="12"/>
        <end position="162"/>
    </location>
</feature>
<evidence type="ECO:0000256" key="6">
    <source>
        <dbReference type="ARBA" id="ARBA00023118"/>
    </source>
</evidence>
<name>A0ABY5M7C0_9ACTN</name>
<keyword evidence="5 8" id="KW-1133">Transmembrane helix</keyword>
<feature type="transmembrane region" description="Helical" evidence="8">
    <location>
        <begin position="141"/>
        <end position="163"/>
    </location>
</feature>
<protein>
    <submittedName>
        <fullName evidence="10">DUF5706 domain-containing protein</fullName>
    </submittedName>
</protein>
<feature type="transmembrane region" description="Helical" evidence="8">
    <location>
        <begin position="28"/>
        <end position="49"/>
    </location>
</feature>
<evidence type="ECO:0000256" key="4">
    <source>
        <dbReference type="ARBA" id="ARBA00022741"/>
    </source>
</evidence>